<keyword evidence="1" id="KW-1133">Transmembrane helix</keyword>
<dbReference type="SUPFAM" id="SSF53254">
    <property type="entry name" value="Phosphoglycerate mutase-like"/>
    <property type="match status" value="1"/>
</dbReference>
<proteinExistence type="predicted"/>
<dbReference type="CDD" id="cd07040">
    <property type="entry name" value="HP"/>
    <property type="match status" value="1"/>
</dbReference>
<evidence type="ECO:0000313" key="2">
    <source>
        <dbReference type="EMBL" id="MCY0106723.1"/>
    </source>
</evidence>
<accession>A0ABT3YN23</accession>
<keyword evidence="1" id="KW-0472">Membrane</keyword>
<dbReference type="InterPro" id="IPR029033">
    <property type="entry name" value="His_PPase_superfam"/>
</dbReference>
<gene>
    <name evidence="2" type="ORF">NQF78_00230</name>
</gene>
<keyword evidence="1" id="KW-0812">Transmembrane</keyword>
<comment type="caution">
    <text evidence="2">The sequence shown here is derived from an EMBL/GenBank/DDBJ whole genome shotgun (WGS) entry which is preliminary data.</text>
</comment>
<keyword evidence="3" id="KW-1185">Reference proteome</keyword>
<dbReference type="Proteomes" id="UP001207830">
    <property type="component" value="Unassembled WGS sequence"/>
</dbReference>
<dbReference type="EMBL" id="JANIGP010000001">
    <property type="protein sequence ID" value="MCY0106723.1"/>
    <property type="molecule type" value="Genomic_DNA"/>
</dbReference>
<evidence type="ECO:0000313" key="3">
    <source>
        <dbReference type="Proteomes" id="UP001207830"/>
    </source>
</evidence>
<protein>
    <submittedName>
        <fullName evidence="2">Histidine phosphatase family protein</fullName>
    </submittedName>
</protein>
<evidence type="ECO:0000256" key="1">
    <source>
        <dbReference type="SAM" id="Phobius"/>
    </source>
</evidence>
<dbReference type="Gene3D" id="3.40.50.1240">
    <property type="entry name" value="Phosphoglycerate mutase-like"/>
    <property type="match status" value="1"/>
</dbReference>
<name>A0ABT3YN23_9PSED</name>
<reference evidence="2 3" key="1">
    <citation type="submission" date="2022-07" db="EMBL/GenBank/DDBJ databases">
        <title>Characterization of plant growth promoting rhizobacteria (PGPR) for use as bioinoculants in agriculture.</title>
        <authorList>
            <person name="Hassen A.I."/>
            <person name="Pierneef R."/>
        </authorList>
    </citation>
    <scope>NUCLEOTIDE SEQUENCE [LARGE SCALE GENOMIC DNA]</scope>
    <source>
        <strain evidence="2 3">SARCC-3054</strain>
    </source>
</reference>
<feature type="transmembrane region" description="Helical" evidence="1">
    <location>
        <begin position="27"/>
        <end position="47"/>
    </location>
</feature>
<organism evidence="2 3">
    <name type="scientific">Pseudomonas monsensis</name>
    <dbReference type="NCBI Taxonomy" id="2745509"/>
    <lineage>
        <taxon>Bacteria</taxon>
        <taxon>Pseudomonadati</taxon>
        <taxon>Pseudomonadota</taxon>
        <taxon>Gammaproteobacteria</taxon>
        <taxon>Pseudomonadales</taxon>
        <taxon>Pseudomonadaceae</taxon>
        <taxon>Pseudomonas</taxon>
    </lineage>
</organism>
<sequence>MTRGNVVVELVQIQSASKRWDLSRPRTWAVIAVGLLLSALICGFAWMQRSPANLRYASASATQEWVKAWQAGEVVALVRHTERCDRSTNTCLGPADGITQIGSTAATGIGRAFTQLGLQNTQVFSSPLTRTLQTAHYMFGHDAVAQEWLEVCGPTLRNDVVAHKTPGQNMILVTHSGCISDFEKQTGYPRAVAAEYGSAVLVRIDPKGQLNVIGIMNPDGWPQLNK</sequence>